<organism evidence="2 3">
    <name type="scientific">Fusarium globosum</name>
    <dbReference type="NCBI Taxonomy" id="78864"/>
    <lineage>
        <taxon>Eukaryota</taxon>
        <taxon>Fungi</taxon>
        <taxon>Dikarya</taxon>
        <taxon>Ascomycota</taxon>
        <taxon>Pezizomycotina</taxon>
        <taxon>Sordariomycetes</taxon>
        <taxon>Hypocreomycetidae</taxon>
        <taxon>Hypocreales</taxon>
        <taxon>Nectriaceae</taxon>
        <taxon>Fusarium</taxon>
        <taxon>Fusarium fujikuroi species complex</taxon>
    </lineage>
</organism>
<evidence type="ECO:0000313" key="2">
    <source>
        <dbReference type="EMBL" id="KAF5699735.1"/>
    </source>
</evidence>
<gene>
    <name evidence="2" type="ORF">FGLOB1_11198</name>
</gene>
<feature type="region of interest" description="Disordered" evidence="1">
    <location>
        <begin position="136"/>
        <end position="188"/>
    </location>
</feature>
<comment type="caution">
    <text evidence="2">The sequence shown here is derived from an EMBL/GenBank/DDBJ whole genome shotgun (WGS) entry which is preliminary data.</text>
</comment>
<evidence type="ECO:0000256" key="1">
    <source>
        <dbReference type="SAM" id="MobiDB-lite"/>
    </source>
</evidence>
<dbReference type="EMBL" id="JAAQPF010000560">
    <property type="protein sequence ID" value="KAF5699735.1"/>
    <property type="molecule type" value="Genomic_DNA"/>
</dbReference>
<sequence>MSSITLTPSGLQIHQDFSAGLVLQHSHYYSVAPKQKKLPTKLQIIIQQLCILGLVADFYKSEGPSRNKSQQGATKVQDKNPALPSTGEISAATRHCNNGPNGAPSVVVVLFSGNRRHSHWCILYCPTLESYGSEAPSIGDKRAGSPGSGNQSGEKKQRPDQQNNGRNDGKGSKGDGQSPGKKKRGFGPHQPFIKKLACLFFKLDPRKYQCCAGYDLTKWDHVLQHLKRMHIIRSDHCPKCRKEFGGEFAEAEKNEHIRQDSCAEKTALGTGLLLQDEYDDLAGLHGTHEEKWFKAWKKLFGEHPVPHSAFFETVDCILEVQHSTLERELPNILQSFRRATLAIPEGDTTSATMDAILSLLRNSISTSNSFRHEEVQAVLAPAAPTQIPWFPDIPPSHDPEPWPDTTEPFRPRTGDSYDQPNLPTMEARPFGLQDISNEAFWPQLLEEPPVFGDMEEMFRRWMNYPDDGQYFEELGTSGHTLD</sequence>
<proteinExistence type="predicted"/>
<dbReference type="PANTHER" id="PTHR38166:SF1">
    <property type="entry name" value="C2H2-TYPE DOMAIN-CONTAINING PROTEIN"/>
    <property type="match status" value="1"/>
</dbReference>
<feature type="region of interest" description="Disordered" evidence="1">
    <location>
        <begin position="397"/>
        <end position="421"/>
    </location>
</feature>
<name>A0A8H6D1E0_9HYPO</name>
<dbReference type="PANTHER" id="PTHR38166">
    <property type="entry name" value="C2H2-TYPE DOMAIN-CONTAINING PROTEIN-RELATED"/>
    <property type="match status" value="1"/>
</dbReference>
<accession>A0A8H6D1E0</accession>
<evidence type="ECO:0000313" key="3">
    <source>
        <dbReference type="Proteomes" id="UP000532311"/>
    </source>
</evidence>
<feature type="region of interest" description="Disordered" evidence="1">
    <location>
        <begin position="63"/>
        <end position="98"/>
    </location>
</feature>
<reference evidence="2 3" key="1">
    <citation type="submission" date="2020-05" db="EMBL/GenBank/DDBJ databases">
        <title>Identification and distribution of gene clusters putatively required for synthesis of sphingolipid metabolism inhibitors in phylogenetically diverse species of the filamentous fungus Fusarium.</title>
        <authorList>
            <person name="Kim H.-S."/>
            <person name="Busman M."/>
            <person name="Brown D.W."/>
            <person name="Divon H."/>
            <person name="Uhlig S."/>
            <person name="Proctor R.H."/>
        </authorList>
    </citation>
    <scope>NUCLEOTIDE SEQUENCE [LARGE SCALE GENOMIC DNA]</scope>
    <source>
        <strain evidence="2 3">NRRL 26131</strain>
    </source>
</reference>
<evidence type="ECO:0008006" key="4">
    <source>
        <dbReference type="Google" id="ProtNLM"/>
    </source>
</evidence>
<protein>
    <recommendedName>
        <fullName evidence="4">C2H2-type domain-containing protein</fullName>
    </recommendedName>
</protein>
<dbReference type="AlphaFoldDB" id="A0A8H6D1E0"/>
<dbReference type="Proteomes" id="UP000532311">
    <property type="component" value="Unassembled WGS sequence"/>
</dbReference>
<keyword evidence="3" id="KW-1185">Reference proteome</keyword>